<dbReference type="AlphaFoldDB" id="A0A545ALM7"/>
<accession>A0A545ALM7</accession>
<dbReference type="RefSeq" id="WP_142707269.1">
    <property type="nucleotide sequence ID" value="NZ_VIRS01000019.1"/>
</dbReference>
<reference evidence="1 2" key="1">
    <citation type="submission" date="2019-07" db="EMBL/GenBank/DDBJ databases">
        <title>Cryptosporangium phraense sp. nov., isolated from plant litter.</title>
        <authorList>
            <person name="Suriyachadkun C."/>
        </authorList>
    </citation>
    <scope>NUCLEOTIDE SEQUENCE [LARGE SCALE GENOMIC DNA]</scope>
    <source>
        <strain evidence="1 2">A-T 5661</strain>
    </source>
</reference>
<sequence length="110" mass="11607">MTSDQLFATAAVSDAQVVRDRRRRGQHVELIGTISAVDVNEGTATIVDVQDGRRVHAELVVQLTDGATITVDGRRRVLSALPIGQKLLVAGLLDGTLLLSGEVHALTIAG</sequence>
<evidence type="ECO:0000313" key="1">
    <source>
        <dbReference type="EMBL" id="TQS42212.1"/>
    </source>
</evidence>
<protein>
    <submittedName>
        <fullName evidence="1">Uncharacterized protein</fullName>
    </submittedName>
</protein>
<evidence type="ECO:0000313" key="2">
    <source>
        <dbReference type="Proteomes" id="UP000317982"/>
    </source>
</evidence>
<organism evidence="1 2">
    <name type="scientific">Cryptosporangium phraense</name>
    <dbReference type="NCBI Taxonomy" id="2593070"/>
    <lineage>
        <taxon>Bacteria</taxon>
        <taxon>Bacillati</taxon>
        <taxon>Actinomycetota</taxon>
        <taxon>Actinomycetes</taxon>
        <taxon>Cryptosporangiales</taxon>
        <taxon>Cryptosporangiaceae</taxon>
        <taxon>Cryptosporangium</taxon>
    </lineage>
</organism>
<comment type="caution">
    <text evidence="1">The sequence shown here is derived from an EMBL/GenBank/DDBJ whole genome shotgun (WGS) entry which is preliminary data.</text>
</comment>
<keyword evidence="2" id="KW-1185">Reference proteome</keyword>
<dbReference type="InParanoid" id="A0A545ALM7"/>
<dbReference type="Proteomes" id="UP000317982">
    <property type="component" value="Unassembled WGS sequence"/>
</dbReference>
<proteinExistence type="predicted"/>
<dbReference type="EMBL" id="VIRS01000019">
    <property type="protein sequence ID" value="TQS42212.1"/>
    <property type="molecule type" value="Genomic_DNA"/>
</dbReference>
<name>A0A545ALM7_9ACTN</name>
<dbReference type="OrthoDB" id="9872573at2"/>
<gene>
    <name evidence="1" type="ORF">FL583_25060</name>
</gene>